<dbReference type="EMBL" id="JBHSTP010000001">
    <property type="protein sequence ID" value="MFC6355942.1"/>
    <property type="molecule type" value="Genomic_DNA"/>
</dbReference>
<evidence type="ECO:0000256" key="2">
    <source>
        <dbReference type="SAM" id="SignalP"/>
    </source>
</evidence>
<gene>
    <name evidence="3" type="ORF">ACFQB0_07465</name>
</gene>
<keyword evidence="4" id="KW-1185">Reference proteome</keyword>
<comment type="caution">
    <text evidence="3">The sequence shown here is derived from an EMBL/GenBank/DDBJ whole genome shotgun (WGS) entry which is preliminary data.</text>
</comment>
<keyword evidence="1" id="KW-0472">Membrane</keyword>
<feature type="transmembrane region" description="Helical" evidence="1">
    <location>
        <begin position="64"/>
        <end position="89"/>
    </location>
</feature>
<feature type="transmembrane region" description="Helical" evidence="1">
    <location>
        <begin position="216"/>
        <end position="236"/>
    </location>
</feature>
<sequence length="239" mass="24685">MTVLAAIVALLAGLTAVAVASGTNALVVGGMLVFALLVGVQGVRTDCGWNATTRLVNDSHEHPYLVLFGHAFGILLGSTVTAALLWGIAYLVPSLPSTVLSVPLLVIGAFRLARPTSLLPGGWKVRRSWERWGSVPFITTFGVFLGAGFVTTVASPMFLVICAWAFVSGSFTGVLVVLAAFASGRILTAMLSAIGDASSGSNLGRTADAVQDRIQNAGYFEGLIAIALGIALFPFAGMS</sequence>
<evidence type="ECO:0008006" key="5">
    <source>
        <dbReference type="Google" id="ProtNLM"/>
    </source>
</evidence>
<accession>A0ABW1VGC9</accession>
<organism evidence="3 4">
    <name type="scientific">Luethyella okanaganae</name>
    <dbReference type="NCBI Taxonomy" id="69372"/>
    <lineage>
        <taxon>Bacteria</taxon>
        <taxon>Bacillati</taxon>
        <taxon>Actinomycetota</taxon>
        <taxon>Actinomycetes</taxon>
        <taxon>Micrococcales</taxon>
        <taxon>Microbacteriaceae</taxon>
        <taxon>Luethyella</taxon>
    </lineage>
</organism>
<feature type="signal peptide" evidence="2">
    <location>
        <begin position="1"/>
        <end position="20"/>
    </location>
</feature>
<feature type="transmembrane region" description="Helical" evidence="1">
    <location>
        <begin position="95"/>
        <end position="113"/>
    </location>
</feature>
<keyword evidence="1" id="KW-1133">Transmembrane helix</keyword>
<feature type="transmembrane region" description="Helical" evidence="1">
    <location>
        <begin position="26"/>
        <end position="43"/>
    </location>
</feature>
<feature type="transmembrane region" description="Helical" evidence="1">
    <location>
        <begin position="134"/>
        <end position="167"/>
    </location>
</feature>
<keyword evidence="2" id="KW-0732">Signal</keyword>
<dbReference type="RefSeq" id="WP_386729477.1">
    <property type="nucleotide sequence ID" value="NZ_JBHSTP010000001.1"/>
</dbReference>
<proteinExistence type="predicted"/>
<evidence type="ECO:0000313" key="3">
    <source>
        <dbReference type="EMBL" id="MFC6355942.1"/>
    </source>
</evidence>
<protein>
    <recommendedName>
        <fullName evidence="5">DUF92 domain-containing protein</fullName>
    </recommendedName>
</protein>
<dbReference type="Proteomes" id="UP001596306">
    <property type="component" value="Unassembled WGS sequence"/>
</dbReference>
<evidence type="ECO:0000313" key="4">
    <source>
        <dbReference type="Proteomes" id="UP001596306"/>
    </source>
</evidence>
<keyword evidence="1" id="KW-0812">Transmembrane</keyword>
<name>A0ABW1VGC9_9MICO</name>
<evidence type="ECO:0000256" key="1">
    <source>
        <dbReference type="SAM" id="Phobius"/>
    </source>
</evidence>
<feature type="chain" id="PRO_5046635815" description="DUF92 domain-containing protein" evidence="2">
    <location>
        <begin position="21"/>
        <end position="239"/>
    </location>
</feature>
<reference evidence="4" key="1">
    <citation type="journal article" date="2019" name="Int. J. Syst. Evol. Microbiol.">
        <title>The Global Catalogue of Microorganisms (GCM) 10K type strain sequencing project: providing services to taxonomists for standard genome sequencing and annotation.</title>
        <authorList>
            <consortium name="The Broad Institute Genomics Platform"/>
            <consortium name="The Broad Institute Genome Sequencing Center for Infectious Disease"/>
            <person name="Wu L."/>
            <person name="Ma J."/>
        </authorList>
    </citation>
    <scope>NUCLEOTIDE SEQUENCE [LARGE SCALE GENOMIC DNA]</scope>
    <source>
        <strain evidence="4">CCUG 43304</strain>
    </source>
</reference>